<keyword evidence="4 6" id="KW-1133">Transmembrane helix</keyword>
<dbReference type="PROSITE" id="PS50895">
    <property type="entry name" value="SURF1"/>
    <property type="match status" value="1"/>
</dbReference>
<evidence type="ECO:0000256" key="4">
    <source>
        <dbReference type="ARBA" id="ARBA00022989"/>
    </source>
</evidence>
<comment type="caution">
    <text evidence="6">Lacks conserved residue(s) required for the propagation of feature annotation.</text>
</comment>
<evidence type="ECO:0000256" key="5">
    <source>
        <dbReference type="ARBA" id="ARBA00023136"/>
    </source>
</evidence>
<dbReference type="InterPro" id="IPR002994">
    <property type="entry name" value="Surf1/Shy1"/>
</dbReference>
<dbReference type="RefSeq" id="WP_345427147.1">
    <property type="nucleotide sequence ID" value="NZ_AP031496.1"/>
</dbReference>
<evidence type="ECO:0000256" key="1">
    <source>
        <dbReference type="ARBA" id="ARBA00004370"/>
    </source>
</evidence>
<dbReference type="AlphaFoldDB" id="A0AAV3U8H1"/>
<gene>
    <name evidence="7" type="ORF">GCM10025791_42810</name>
</gene>
<reference evidence="8" key="1">
    <citation type="journal article" date="2019" name="Int. J. Syst. Evol. Microbiol.">
        <title>The Global Catalogue of Microorganisms (GCM) 10K type strain sequencing project: providing services to taxonomists for standard genome sequencing and annotation.</title>
        <authorList>
            <consortium name="The Broad Institute Genomics Platform"/>
            <consortium name="The Broad Institute Genome Sequencing Center for Infectious Disease"/>
            <person name="Wu L."/>
            <person name="Ma J."/>
        </authorList>
    </citation>
    <scope>NUCLEOTIDE SEQUENCE [LARGE SCALE GENOMIC DNA]</scope>
    <source>
        <strain evidence="8">JCM 19134</strain>
    </source>
</reference>
<dbReference type="PANTHER" id="PTHR23427">
    <property type="entry name" value="SURFEIT LOCUS PROTEIN"/>
    <property type="match status" value="1"/>
</dbReference>
<dbReference type="InterPro" id="IPR045214">
    <property type="entry name" value="Surf1/Surf4"/>
</dbReference>
<keyword evidence="3 6" id="KW-0812">Transmembrane</keyword>
<dbReference type="EMBL" id="BAABLX010000075">
    <property type="protein sequence ID" value="GAA4957701.1"/>
    <property type="molecule type" value="Genomic_DNA"/>
</dbReference>
<dbReference type="Proteomes" id="UP001409585">
    <property type="component" value="Unassembled WGS sequence"/>
</dbReference>
<comment type="similarity">
    <text evidence="2 6">Belongs to the SURF1 family.</text>
</comment>
<evidence type="ECO:0000256" key="2">
    <source>
        <dbReference type="ARBA" id="ARBA00007165"/>
    </source>
</evidence>
<sequence length="242" mass="27697">MQLTAAIKKLQWHPNKPLLCFFLFFFCLLTILGCWQLSRAEQKHQWLIQRDQSPTPLANFINDLSYFSGEEFTAISLRGRIDKDKAWLLQNQRVNHQLGYDLLVPFLPELGPSILINLGWQATTDLPGWLNNSGQTIVIQGKVRKPMDLPFVSNVFKPGGDSVVEITPDGFPYNNLEKRWYLQISSEHPLAQITHWQGKTISPAKHTAYAVQWFSMAAVLSLAFLLASTNVLQIWRQHQNPT</sequence>
<evidence type="ECO:0000313" key="7">
    <source>
        <dbReference type="EMBL" id="GAA4957701.1"/>
    </source>
</evidence>
<evidence type="ECO:0000313" key="8">
    <source>
        <dbReference type="Proteomes" id="UP001409585"/>
    </source>
</evidence>
<dbReference type="Pfam" id="PF02104">
    <property type="entry name" value="SURF1"/>
    <property type="match status" value="1"/>
</dbReference>
<name>A0AAV3U8H1_9ALTE</name>
<dbReference type="CDD" id="cd06662">
    <property type="entry name" value="SURF1"/>
    <property type="match status" value="1"/>
</dbReference>
<comment type="caution">
    <text evidence="7">The sequence shown here is derived from an EMBL/GenBank/DDBJ whole genome shotgun (WGS) entry which is preliminary data.</text>
</comment>
<proteinExistence type="inferred from homology"/>
<keyword evidence="5 6" id="KW-0472">Membrane</keyword>
<organism evidence="7 8">
    <name type="scientific">Halioxenophilus aromaticivorans</name>
    <dbReference type="NCBI Taxonomy" id="1306992"/>
    <lineage>
        <taxon>Bacteria</taxon>
        <taxon>Pseudomonadati</taxon>
        <taxon>Pseudomonadota</taxon>
        <taxon>Gammaproteobacteria</taxon>
        <taxon>Alteromonadales</taxon>
        <taxon>Alteromonadaceae</taxon>
        <taxon>Halioxenophilus</taxon>
    </lineage>
</organism>
<accession>A0AAV3U8H1</accession>
<feature type="transmembrane region" description="Helical" evidence="6">
    <location>
        <begin position="213"/>
        <end position="235"/>
    </location>
</feature>
<evidence type="ECO:0000256" key="6">
    <source>
        <dbReference type="RuleBase" id="RU363076"/>
    </source>
</evidence>
<keyword evidence="6" id="KW-1003">Cell membrane</keyword>
<comment type="subcellular location">
    <subcellularLocation>
        <location evidence="6">Cell membrane</location>
        <topology evidence="6">Multi-pass membrane protein</topology>
    </subcellularLocation>
    <subcellularLocation>
        <location evidence="1">Membrane</location>
    </subcellularLocation>
</comment>
<protein>
    <recommendedName>
        <fullName evidence="6">SURF1-like protein</fullName>
    </recommendedName>
</protein>
<dbReference type="GO" id="GO:0005886">
    <property type="term" value="C:plasma membrane"/>
    <property type="evidence" value="ECO:0007669"/>
    <property type="project" value="UniProtKB-SubCell"/>
</dbReference>
<dbReference type="PANTHER" id="PTHR23427:SF2">
    <property type="entry name" value="SURFEIT LOCUS PROTEIN 1"/>
    <property type="match status" value="1"/>
</dbReference>
<keyword evidence="8" id="KW-1185">Reference proteome</keyword>
<evidence type="ECO:0000256" key="3">
    <source>
        <dbReference type="ARBA" id="ARBA00022692"/>
    </source>
</evidence>